<feature type="compositionally biased region" description="Basic and acidic residues" evidence="9">
    <location>
        <begin position="227"/>
        <end position="239"/>
    </location>
</feature>
<evidence type="ECO:0000313" key="12">
    <source>
        <dbReference type="EMBL" id="BDZ47907.1"/>
    </source>
</evidence>
<evidence type="ECO:0000259" key="11">
    <source>
        <dbReference type="Pfam" id="PF07730"/>
    </source>
</evidence>
<evidence type="ECO:0000256" key="6">
    <source>
        <dbReference type="ARBA" id="ARBA00022777"/>
    </source>
</evidence>
<organism evidence="12 13">
    <name type="scientific">Frondihabitans sucicola</name>
    <dbReference type="NCBI Taxonomy" id="1268041"/>
    <lineage>
        <taxon>Bacteria</taxon>
        <taxon>Bacillati</taxon>
        <taxon>Actinomycetota</taxon>
        <taxon>Actinomycetes</taxon>
        <taxon>Micrococcales</taxon>
        <taxon>Microbacteriaceae</taxon>
        <taxon>Frondihabitans</taxon>
    </lineage>
</organism>
<dbReference type="Gene3D" id="1.20.5.1930">
    <property type="match status" value="1"/>
</dbReference>
<dbReference type="EC" id="2.7.13.3" evidence="2"/>
<keyword evidence="6" id="KW-0418">Kinase</keyword>
<evidence type="ECO:0000256" key="10">
    <source>
        <dbReference type="SAM" id="Phobius"/>
    </source>
</evidence>
<gene>
    <name evidence="12" type="ORF">GCM10025867_01480</name>
</gene>
<dbReference type="Pfam" id="PF07730">
    <property type="entry name" value="HisKA_3"/>
    <property type="match status" value="1"/>
</dbReference>
<keyword evidence="4" id="KW-0808">Transferase</keyword>
<evidence type="ECO:0000256" key="5">
    <source>
        <dbReference type="ARBA" id="ARBA00022741"/>
    </source>
</evidence>
<dbReference type="Gene3D" id="3.30.565.10">
    <property type="entry name" value="Histidine kinase-like ATPase, C-terminal domain"/>
    <property type="match status" value="1"/>
</dbReference>
<evidence type="ECO:0000313" key="13">
    <source>
        <dbReference type="Proteomes" id="UP001321486"/>
    </source>
</evidence>
<evidence type="ECO:0000256" key="2">
    <source>
        <dbReference type="ARBA" id="ARBA00012438"/>
    </source>
</evidence>
<dbReference type="InterPro" id="IPR050482">
    <property type="entry name" value="Sensor_HK_TwoCompSys"/>
</dbReference>
<evidence type="ECO:0000256" key="3">
    <source>
        <dbReference type="ARBA" id="ARBA00022553"/>
    </source>
</evidence>
<evidence type="ECO:0000256" key="4">
    <source>
        <dbReference type="ARBA" id="ARBA00022679"/>
    </source>
</evidence>
<feature type="region of interest" description="Disordered" evidence="9">
    <location>
        <begin position="219"/>
        <end position="250"/>
    </location>
</feature>
<evidence type="ECO:0000256" key="9">
    <source>
        <dbReference type="SAM" id="MobiDB-lite"/>
    </source>
</evidence>
<comment type="catalytic activity">
    <reaction evidence="1">
        <text>ATP + protein L-histidine = ADP + protein N-phospho-L-histidine.</text>
        <dbReference type="EC" id="2.7.13.3"/>
    </reaction>
</comment>
<evidence type="ECO:0000256" key="8">
    <source>
        <dbReference type="ARBA" id="ARBA00023012"/>
    </source>
</evidence>
<evidence type="ECO:0000256" key="1">
    <source>
        <dbReference type="ARBA" id="ARBA00000085"/>
    </source>
</evidence>
<keyword evidence="10" id="KW-1133">Transmembrane helix</keyword>
<sequence>MKRLRPTPGTVCLLVAAVAEICLLGWWLASGSTLGFVVLEILVAIIIAFVSLVLRYFRFRRRYEAAIATNAVLTERSRLAEEMHDSLGHDLSVIALRAGSLQVRSTGVTQAAAADIRRDVERTVDKLRHTLLVLRSSQDETPTDTITEPLGAMIDRVRATGSDITLIGDVPELLADPVQRTLSRVIREGLTNAIRHAPGQPITVTFDDTDQQIVATVANPSRRARRERQTTRQRRESTHCDGASPSWAVS</sequence>
<dbReference type="SUPFAM" id="SSF55874">
    <property type="entry name" value="ATPase domain of HSP90 chaperone/DNA topoisomerase II/histidine kinase"/>
    <property type="match status" value="1"/>
</dbReference>
<feature type="transmembrane region" description="Helical" evidence="10">
    <location>
        <begin position="7"/>
        <end position="28"/>
    </location>
</feature>
<dbReference type="InterPro" id="IPR011712">
    <property type="entry name" value="Sig_transdc_His_kin_sub3_dim/P"/>
</dbReference>
<feature type="transmembrane region" description="Helical" evidence="10">
    <location>
        <begin position="34"/>
        <end position="54"/>
    </location>
</feature>
<dbReference type="EMBL" id="AP027732">
    <property type="protein sequence ID" value="BDZ47907.1"/>
    <property type="molecule type" value="Genomic_DNA"/>
</dbReference>
<keyword evidence="7" id="KW-0067">ATP-binding</keyword>
<proteinExistence type="predicted"/>
<reference evidence="13" key="1">
    <citation type="journal article" date="2019" name="Int. J. Syst. Evol. Microbiol.">
        <title>The Global Catalogue of Microorganisms (GCM) 10K type strain sequencing project: providing services to taxonomists for standard genome sequencing and annotation.</title>
        <authorList>
            <consortium name="The Broad Institute Genomics Platform"/>
            <consortium name="The Broad Institute Genome Sequencing Center for Infectious Disease"/>
            <person name="Wu L."/>
            <person name="Ma J."/>
        </authorList>
    </citation>
    <scope>NUCLEOTIDE SEQUENCE [LARGE SCALE GENOMIC DNA]</scope>
    <source>
        <strain evidence="13">NBRC 108728</strain>
    </source>
</reference>
<protein>
    <recommendedName>
        <fullName evidence="2">histidine kinase</fullName>
        <ecNumber evidence="2">2.7.13.3</ecNumber>
    </recommendedName>
</protein>
<dbReference type="InterPro" id="IPR036890">
    <property type="entry name" value="HATPase_C_sf"/>
</dbReference>
<keyword evidence="8" id="KW-0902">Two-component regulatory system</keyword>
<name>A0ABM8GHS2_9MICO</name>
<keyword evidence="13" id="KW-1185">Reference proteome</keyword>
<accession>A0ABM8GHS2</accession>
<dbReference type="PANTHER" id="PTHR24421">
    <property type="entry name" value="NITRATE/NITRITE SENSOR PROTEIN NARX-RELATED"/>
    <property type="match status" value="1"/>
</dbReference>
<keyword evidence="10" id="KW-0472">Membrane</keyword>
<dbReference type="PANTHER" id="PTHR24421:SF10">
    <property type="entry name" value="NITRATE_NITRITE SENSOR PROTEIN NARQ"/>
    <property type="match status" value="1"/>
</dbReference>
<evidence type="ECO:0000256" key="7">
    <source>
        <dbReference type="ARBA" id="ARBA00022840"/>
    </source>
</evidence>
<keyword evidence="5" id="KW-0547">Nucleotide-binding</keyword>
<feature type="domain" description="Signal transduction histidine kinase subgroup 3 dimerisation and phosphoacceptor" evidence="11">
    <location>
        <begin position="75"/>
        <end position="138"/>
    </location>
</feature>
<dbReference type="RefSeq" id="WP_286344975.1">
    <property type="nucleotide sequence ID" value="NZ_AP027732.1"/>
</dbReference>
<keyword evidence="10" id="KW-0812">Transmembrane</keyword>
<dbReference type="Proteomes" id="UP001321486">
    <property type="component" value="Chromosome"/>
</dbReference>
<keyword evidence="3" id="KW-0597">Phosphoprotein</keyword>